<dbReference type="Pfam" id="PF00440">
    <property type="entry name" value="TetR_N"/>
    <property type="match status" value="1"/>
</dbReference>
<feature type="DNA-binding region" description="H-T-H motif" evidence="2">
    <location>
        <begin position="48"/>
        <end position="67"/>
    </location>
</feature>
<dbReference type="InterPro" id="IPR001647">
    <property type="entry name" value="HTH_TetR"/>
</dbReference>
<accession>A0A245ZE27</accession>
<dbReference type="PANTHER" id="PTHR30055">
    <property type="entry name" value="HTH-TYPE TRANSCRIPTIONAL REGULATOR RUTR"/>
    <property type="match status" value="1"/>
</dbReference>
<dbReference type="SUPFAM" id="SSF46689">
    <property type="entry name" value="Homeodomain-like"/>
    <property type="match status" value="1"/>
</dbReference>
<dbReference type="GO" id="GO:0003700">
    <property type="term" value="F:DNA-binding transcription factor activity"/>
    <property type="evidence" value="ECO:0007669"/>
    <property type="project" value="TreeGrafter"/>
</dbReference>
<keyword evidence="1 2" id="KW-0238">DNA-binding</keyword>
<evidence type="ECO:0000313" key="5">
    <source>
        <dbReference type="EMBL" id="OWK27987.1"/>
    </source>
</evidence>
<evidence type="ECO:0000259" key="4">
    <source>
        <dbReference type="PROSITE" id="PS50977"/>
    </source>
</evidence>
<dbReference type="GO" id="GO:0000976">
    <property type="term" value="F:transcription cis-regulatory region binding"/>
    <property type="evidence" value="ECO:0007669"/>
    <property type="project" value="TreeGrafter"/>
</dbReference>
<organism evidence="5 6">
    <name type="scientific">Sphingomonas mucosissima</name>
    <dbReference type="NCBI Taxonomy" id="370959"/>
    <lineage>
        <taxon>Bacteria</taxon>
        <taxon>Pseudomonadati</taxon>
        <taxon>Pseudomonadota</taxon>
        <taxon>Alphaproteobacteria</taxon>
        <taxon>Sphingomonadales</taxon>
        <taxon>Sphingomonadaceae</taxon>
        <taxon>Sphingomonas</taxon>
    </lineage>
</organism>
<dbReference type="PROSITE" id="PS50977">
    <property type="entry name" value="HTH_TETR_2"/>
    <property type="match status" value="1"/>
</dbReference>
<gene>
    <name evidence="5" type="primary">betI_4</name>
    <name evidence="5" type="ORF">SPMU_32320</name>
</gene>
<evidence type="ECO:0000256" key="1">
    <source>
        <dbReference type="ARBA" id="ARBA00023125"/>
    </source>
</evidence>
<protein>
    <submittedName>
        <fullName evidence="5">HTH-type transcriptional regulator BetI</fullName>
    </submittedName>
</protein>
<dbReference type="Proteomes" id="UP000197783">
    <property type="component" value="Unassembled WGS sequence"/>
</dbReference>
<reference evidence="5 6" key="1">
    <citation type="submission" date="2017-03" db="EMBL/GenBank/DDBJ databases">
        <title>Genome sequence of Sphingomonas mucosissima DSM 17494.</title>
        <authorList>
            <person name="Poehlein A."/>
            <person name="Wuebbeler J.H."/>
            <person name="Steinbuechel A."/>
            <person name="Daniel R."/>
        </authorList>
    </citation>
    <scope>NUCLEOTIDE SEQUENCE [LARGE SCALE GENOMIC DNA]</scope>
    <source>
        <strain evidence="5 6">DSM 17494</strain>
    </source>
</reference>
<keyword evidence="6" id="KW-1185">Reference proteome</keyword>
<dbReference type="AlphaFoldDB" id="A0A245ZE27"/>
<dbReference type="RefSeq" id="WP_169715745.1">
    <property type="nucleotide sequence ID" value="NZ_NBBJ01000007.1"/>
</dbReference>
<dbReference type="InterPro" id="IPR050109">
    <property type="entry name" value="HTH-type_TetR-like_transc_reg"/>
</dbReference>
<name>A0A245ZE27_9SPHN</name>
<dbReference type="Gene3D" id="1.10.357.10">
    <property type="entry name" value="Tetracycline Repressor, domain 2"/>
    <property type="match status" value="1"/>
</dbReference>
<evidence type="ECO:0000256" key="3">
    <source>
        <dbReference type="SAM" id="MobiDB-lite"/>
    </source>
</evidence>
<feature type="region of interest" description="Disordered" evidence="3">
    <location>
        <begin position="1"/>
        <end position="22"/>
    </location>
</feature>
<sequence>MRSKPGSEISDEASAPANGHAVRSASTRAKLIDATIACLFEQGYAATTTVAVARRARVSRGAMLHQFPTRVDLIIATAEHIVRDQDQRRRALLRSVPRGVERLHAITQVAWETMNEPASLALTEIMLGSRSDPDLSSRIPSVMHDIEERLNSGPLEVTHDLGITDDRAVQAMIRLHLAAMRGLIIEQLFQQDRRAVDEAFKLLSWYKQQIVGRLLAEGSQGTFSTQQLMPWSVLQNSHR</sequence>
<evidence type="ECO:0000256" key="2">
    <source>
        <dbReference type="PROSITE-ProRule" id="PRU00335"/>
    </source>
</evidence>
<comment type="caution">
    <text evidence="5">The sequence shown here is derived from an EMBL/GenBank/DDBJ whole genome shotgun (WGS) entry which is preliminary data.</text>
</comment>
<dbReference type="EMBL" id="NBBJ01000007">
    <property type="protein sequence ID" value="OWK27987.1"/>
    <property type="molecule type" value="Genomic_DNA"/>
</dbReference>
<evidence type="ECO:0000313" key="6">
    <source>
        <dbReference type="Proteomes" id="UP000197783"/>
    </source>
</evidence>
<dbReference type="InterPro" id="IPR009057">
    <property type="entry name" value="Homeodomain-like_sf"/>
</dbReference>
<feature type="domain" description="HTH tetR-type" evidence="4">
    <location>
        <begin position="25"/>
        <end position="85"/>
    </location>
</feature>
<proteinExistence type="predicted"/>
<dbReference type="PANTHER" id="PTHR30055:SF226">
    <property type="entry name" value="HTH-TYPE TRANSCRIPTIONAL REGULATOR PKSA"/>
    <property type="match status" value="1"/>
</dbReference>